<comment type="similarity">
    <text evidence="2">Belongs to the oligopeptide OPT transporter family.</text>
</comment>
<comment type="subcellular location">
    <subcellularLocation>
        <location evidence="1">Membrane</location>
        <topology evidence="1">Multi-pass membrane protein</topology>
    </subcellularLocation>
</comment>
<feature type="transmembrane region" description="Helical" evidence="9">
    <location>
        <begin position="606"/>
        <end position="624"/>
    </location>
</feature>
<keyword evidence="6" id="KW-0653">Protein transport</keyword>
<feature type="transmembrane region" description="Helical" evidence="9">
    <location>
        <begin position="576"/>
        <end position="599"/>
    </location>
</feature>
<gene>
    <name evidence="10" type="ORF">BZA70DRAFT_136769</name>
</gene>
<dbReference type="GeneID" id="90035113"/>
<dbReference type="EMBL" id="JBBJBU010000004">
    <property type="protein sequence ID" value="KAK7205640.1"/>
    <property type="molecule type" value="Genomic_DNA"/>
</dbReference>
<feature type="transmembrane region" description="Helical" evidence="9">
    <location>
        <begin position="727"/>
        <end position="749"/>
    </location>
</feature>
<protein>
    <submittedName>
        <fullName evidence="10">OPT oligopeptide transporter protein-domain-containing protein</fullName>
    </submittedName>
</protein>
<dbReference type="RefSeq" id="XP_064768673.1">
    <property type="nucleotide sequence ID" value="XM_064909601.1"/>
</dbReference>
<keyword evidence="8 9" id="KW-0472">Membrane</keyword>
<reference evidence="10 11" key="1">
    <citation type="submission" date="2024-03" db="EMBL/GenBank/DDBJ databases">
        <title>Genome-scale model development and genomic sequencing of the oleaginous clade Lipomyces.</title>
        <authorList>
            <consortium name="Lawrence Berkeley National Laboratory"/>
            <person name="Czajka J.J."/>
            <person name="Han Y."/>
            <person name="Kim J."/>
            <person name="Mondo S.J."/>
            <person name="Hofstad B.A."/>
            <person name="Robles A."/>
            <person name="Haridas S."/>
            <person name="Riley R."/>
            <person name="LaButti K."/>
            <person name="Pangilinan J."/>
            <person name="Andreopoulos W."/>
            <person name="Lipzen A."/>
            <person name="Yan J."/>
            <person name="Wang M."/>
            <person name="Ng V."/>
            <person name="Grigoriev I.V."/>
            <person name="Spatafora J.W."/>
            <person name="Magnuson J.K."/>
            <person name="Baker S.E."/>
            <person name="Pomraning K.R."/>
        </authorList>
    </citation>
    <scope>NUCLEOTIDE SEQUENCE [LARGE SCALE GENOMIC DNA]</scope>
    <source>
        <strain evidence="10 11">Phaff 52-87</strain>
    </source>
</reference>
<evidence type="ECO:0000256" key="5">
    <source>
        <dbReference type="ARBA" id="ARBA00022856"/>
    </source>
</evidence>
<sequence length="868" mass="99204">MSTSTLPDDSDSVKEKRPIVSIIGDLTPLASGDEKKKVDLSVVDVDAEKTLTRINELANTYWDDDGSVDPVTQFLYNVVQETTLERGLEILKEAYDEHFDDVNFPPKDLEYIRTLSLGYEHFQGDLESYALDVRVMAALIDSHSPYPEVRAVCDPFDDPTVPVETIRAYVLGLIWVAIGAFVNEFFQQRQPHLSITSTAIQLLLYPCGTFWAKVVPDWGFVFRGNRISLNPGPWSNKEQMLATLMVNIAATTLNFASYIIVMRLEMFFNLKWVSFGFMFVMNLSTLFFGFGLAGMMRRWVIYPVKTMWPTVLPTLALNRALLVPESRTNIHGWTISRYRFFFTVLIASFLYFFIPDYLFKALSYFNWMTWIAPQNKNLAIITGSYIGLGFNPISTFDWSLINYTVPLTVPFFSLVNRYLGMVFGSFILIGFYWKNYKWTSYMPINSATLYDNLGKKYNTSRVSSNLVLNEEAYLNYSPPYISAGALLLNGGLFTLYVLAFTYVMLTEHRLLWKALRNLWFAIRHPRTSTMAEFNDPHTRMMRKYKEVPDWWYLSVLVLSFVFGVIAVTHWPTGTPVYGIVVIALLSIAMLIPSTVVYSITGYELNIYYFAVVITGYMCPGNGMANMLCRLYGNNIDVQGESFISDQKLGHYMKLPPRAVFRAQMIAVFVQGCICIGVVQFCMDSIEDFCSTTQADKFTCTFPHQLYSQTIMYGIIGPQRIFFTLYPVLKYCFLIGFLIAIPAYALKLYFPRVMMYFHPILFANGFSRWGSTYNLSYYTPGLIAGFVFNKYIKHRYVRWWTKYNYVLTSGLSAGVAFGGIVIFLALQYTNTSLEWWGNSVYSQGVDFAKTATLKTVPEGGFGLKVGQFS</sequence>
<comment type="caution">
    <text evidence="10">The sequence shown here is derived from an EMBL/GenBank/DDBJ whole genome shotgun (WGS) entry which is preliminary data.</text>
</comment>
<name>A0ABR1F715_9ASCO</name>
<evidence type="ECO:0000313" key="11">
    <source>
        <dbReference type="Proteomes" id="UP001498771"/>
    </source>
</evidence>
<accession>A0ABR1F715</accession>
<feature type="transmembrane region" description="Helical" evidence="9">
    <location>
        <begin position="658"/>
        <end position="678"/>
    </location>
</feature>
<evidence type="ECO:0000256" key="4">
    <source>
        <dbReference type="ARBA" id="ARBA00022692"/>
    </source>
</evidence>
<proteinExistence type="inferred from homology"/>
<organism evidence="10 11">
    <name type="scientific">Myxozyma melibiosi</name>
    <dbReference type="NCBI Taxonomy" id="54550"/>
    <lineage>
        <taxon>Eukaryota</taxon>
        <taxon>Fungi</taxon>
        <taxon>Dikarya</taxon>
        <taxon>Ascomycota</taxon>
        <taxon>Saccharomycotina</taxon>
        <taxon>Lipomycetes</taxon>
        <taxon>Lipomycetales</taxon>
        <taxon>Lipomycetaceae</taxon>
        <taxon>Myxozyma</taxon>
    </lineage>
</organism>
<dbReference type="NCBIfam" id="TIGR00727">
    <property type="entry name" value="ISP4_OPT"/>
    <property type="match status" value="1"/>
</dbReference>
<feature type="transmembrane region" description="Helical" evidence="9">
    <location>
        <begin position="338"/>
        <end position="358"/>
    </location>
</feature>
<evidence type="ECO:0000313" key="10">
    <source>
        <dbReference type="EMBL" id="KAK7205640.1"/>
    </source>
</evidence>
<evidence type="ECO:0000256" key="3">
    <source>
        <dbReference type="ARBA" id="ARBA00022448"/>
    </source>
</evidence>
<evidence type="ECO:0000256" key="7">
    <source>
        <dbReference type="ARBA" id="ARBA00022989"/>
    </source>
</evidence>
<keyword evidence="11" id="KW-1185">Reference proteome</keyword>
<feature type="transmembrane region" description="Helical" evidence="9">
    <location>
        <begin position="272"/>
        <end position="293"/>
    </location>
</feature>
<feature type="transmembrane region" description="Helical" evidence="9">
    <location>
        <begin position="240"/>
        <end position="260"/>
    </location>
</feature>
<dbReference type="Proteomes" id="UP001498771">
    <property type="component" value="Unassembled WGS sequence"/>
</dbReference>
<evidence type="ECO:0000256" key="6">
    <source>
        <dbReference type="ARBA" id="ARBA00022927"/>
    </source>
</evidence>
<evidence type="ECO:0000256" key="2">
    <source>
        <dbReference type="ARBA" id="ARBA00008807"/>
    </source>
</evidence>
<dbReference type="Pfam" id="PF03169">
    <property type="entry name" value="OPT"/>
    <property type="match status" value="1"/>
</dbReference>
<keyword evidence="5" id="KW-0571">Peptide transport</keyword>
<feature type="transmembrane region" description="Helical" evidence="9">
    <location>
        <begin position="480"/>
        <end position="505"/>
    </location>
</feature>
<feature type="transmembrane region" description="Helical" evidence="9">
    <location>
        <begin position="378"/>
        <end position="403"/>
    </location>
</feature>
<dbReference type="InterPro" id="IPR004813">
    <property type="entry name" value="OPT"/>
</dbReference>
<evidence type="ECO:0000256" key="1">
    <source>
        <dbReference type="ARBA" id="ARBA00004141"/>
    </source>
</evidence>
<feature type="transmembrane region" description="Helical" evidence="9">
    <location>
        <begin position="550"/>
        <end position="570"/>
    </location>
</feature>
<dbReference type="PANTHER" id="PTHR22601">
    <property type="entry name" value="ISP4 LIKE PROTEIN"/>
    <property type="match status" value="1"/>
</dbReference>
<dbReference type="NCBIfam" id="TIGR00728">
    <property type="entry name" value="OPT_sfam"/>
    <property type="match status" value="1"/>
</dbReference>
<feature type="transmembrane region" description="Helical" evidence="9">
    <location>
        <begin position="415"/>
        <end position="433"/>
    </location>
</feature>
<evidence type="ECO:0000256" key="9">
    <source>
        <dbReference type="SAM" id="Phobius"/>
    </source>
</evidence>
<evidence type="ECO:0000256" key="8">
    <source>
        <dbReference type="ARBA" id="ARBA00023136"/>
    </source>
</evidence>
<keyword evidence="4 9" id="KW-0812">Transmembrane</keyword>
<keyword evidence="3" id="KW-0813">Transport</keyword>
<keyword evidence="7 9" id="KW-1133">Transmembrane helix</keyword>
<dbReference type="InterPro" id="IPR004648">
    <property type="entry name" value="Oligpept_transpt"/>
</dbReference>
<feature type="transmembrane region" description="Helical" evidence="9">
    <location>
        <begin position="774"/>
        <end position="791"/>
    </location>
</feature>
<feature type="transmembrane region" description="Helical" evidence="9">
    <location>
        <begin position="803"/>
        <end position="825"/>
    </location>
</feature>